<dbReference type="GO" id="GO:0006281">
    <property type="term" value="P:DNA repair"/>
    <property type="evidence" value="ECO:0007669"/>
    <property type="project" value="InterPro"/>
</dbReference>
<protein>
    <submittedName>
        <fullName evidence="3">Cysteine methyltransferase</fullName>
    </submittedName>
</protein>
<dbReference type="Proteomes" id="UP000380867">
    <property type="component" value="Unassembled WGS sequence"/>
</dbReference>
<dbReference type="CDD" id="cd06445">
    <property type="entry name" value="ATase"/>
    <property type="match status" value="1"/>
</dbReference>
<dbReference type="InterPro" id="IPR036388">
    <property type="entry name" value="WH-like_DNA-bd_sf"/>
</dbReference>
<feature type="domain" description="Methylated-DNA-[protein]-cysteine S-methyltransferase DNA binding" evidence="2">
    <location>
        <begin position="4"/>
        <end position="65"/>
    </location>
</feature>
<reference evidence="3" key="1">
    <citation type="submission" date="2019-09" db="EMBL/GenBank/DDBJ databases">
        <authorList>
            <person name="Li J."/>
        </authorList>
    </citation>
    <scope>NUCLEOTIDE SEQUENCE [LARGE SCALE GENOMIC DNA]</scope>
    <source>
        <strain evidence="3">JCM 14732</strain>
    </source>
</reference>
<comment type="caution">
    <text evidence="3">The sequence shown here is derived from an EMBL/GenBank/DDBJ whole genome shotgun (WGS) entry which is preliminary data.</text>
</comment>
<dbReference type="Gene3D" id="1.10.10.10">
    <property type="entry name" value="Winged helix-like DNA-binding domain superfamily/Winged helix DNA-binding domain"/>
    <property type="match status" value="1"/>
</dbReference>
<keyword evidence="3" id="KW-0489">Methyltransferase</keyword>
<dbReference type="PANTHER" id="PTHR42942">
    <property type="entry name" value="6-O-METHYLGUANINE DNA METHYLTRANSFERASE"/>
    <property type="match status" value="1"/>
</dbReference>
<dbReference type="OrthoDB" id="9132167at2"/>
<evidence type="ECO:0000259" key="2">
    <source>
        <dbReference type="Pfam" id="PF01035"/>
    </source>
</evidence>
<evidence type="ECO:0000313" key="3">
    <source>
        <dbReference type="EMBL" id="KAA1397588.1"/>
    </source>
</evidence>
<gene>
    <name evidence="3" type="ORF">ESP70_009480</name>
</gene>
<evidence type="ECO:0000313" key="4">
    <source>
        <dbReference type="Proteomes" id="UP000380867"/>
    </source>
</evidence>
<dbReference type="InterPro" id="IPR014048">
    <property type="entry name" value="MethylDNA_cys_MeTrfase_DNA-bd"/>
</dbReference>
<keyword evidence="3" id="KW-0808">Transferase</keyword>
<dbReference type="GO" id="GO:0032259">
    <property type="term" value="P:methylation"/>
    <property type="evidence" value="ECO:0007669"/>
    <property type="project" value="UniProtKB-KW"/>
</dbReference>
<dbReference type="SUPFAM" id="SSF46767">
    <property type="entry name" value="Methylated DNA-protein cysteine methyltransferase, C-terminal domain"/>
    <property type="match status" value="1"/>
</dbReference>
<dbReference type="EMBL" id="SDPQ02000002">
    <property type="protein sequence ID" value="KAA1397588.1"/>
    <property type="molecule type" value="Genomic_DNA"/>
</dbReference>
<dbReference type="Pfam" id="PF01035">
    <property type="entry name" value="DNA_binding_1"/>
    <property type="match status" value="1"/>
</dbReference>
<dbReference type="InterPro" id="IPR036217">
    <property type="entry name" value="MethylDNA_cys_MeTrfase_DNAb"/>
</dbReference>
<dbReference type="RefSeq" id="WP_149689036.1">
    <property type="nucleotide sequence ID" value="NZ_SDPQ02000002.1"/>
</dbReference>
<proteinExistence type="predicted"/>
<accession>A0A5M4FEE6</accession>
<sequence length="98" mass="11017">MDREFVERVLDLVERIPLGRAVSYGAIAEHLAAGYGPRYVGRVMAMEGHAVPWWRVVRADGAMAPPLMPEAQVHWLEESTPVRNGRVDMKNAAWDFAD</sequence>
<name>A0A5M4FEE6_9ACTN</name>
<dbReference type="AlphaFoldDB" id="A0A5M4FEE6"/>
<dbReference type="GO" id="GO:0008168">
    <property type="term" value="F:methyltransferase activity"/>
    <property type="evidence" value="ECO:0007669"/>
    <property type="project" value="UniProtKB-KW"/>
</dbReference>
<keyword evidence="1" id="KW-0227">DNA damage</keyword>
<dbReference type="InterPro" id="IPR052520">
    <property type="entry name" value="ATL_DNA_repair"/>
</dbReference>
<organism evidence="3 4">
    <name type="scientific">Aeromicrobium ginsengisoli</name>
    <dbReference type="NCBI Taxonomy" id="363867"/>
    <lineage>
        <taxon>Bacteria</taxon>
        <taxon>Bacillati</taxon>
        <taxon>Actinomycetota</taxon>
        <taxon>Actinomycetes</taxon>
        <taxon>Propionibacteriales</taxon>
        <taxon>Nocardioidaceae</taxon>
        <taxon>Aeromicrobium</taxon>
    </lineage>
</organism>
<dbReference type="PANTHER" id="PTHR42942:SF1">
    <property type="entry name" value="ALKYLTRANSFERASE-LIKE PROTEIN 1"/>
    <property type="match status" value="1"/>
</dbReference>
<evidence type="ECO:0000256" key="1">
    <source>
        <dbReference type="ARBA" id="ARBA00022763"/>
    </source>
</evidence>
<keyword evidence="4" id="KW-1185">Reference proteome</keyword>